<keyword evidence="1" id="KW-0472">Membrane</keyword>
<keyword evidence="3" id="KW-1185">Reference proteome</keyword>
<proteinExistence type="predicted"/>
<dbReference type="InterPro" id="IPR045519">
    <property type="entry name" value="DUF6476"/>
</dbReference>
<gene>
    <name evidence="2" type="ORF">SAMN04488105_116100</name>
</gene>
<evidence type="ECO:0000256" key="1">
    <source>
        <dbReference type="SAM" id="Phobius"/>
    </source>
</evidence>
<sequence>MSETPKSENASETLPEPANLRFLRLLVTVLTAVMIAGLLAILAMIVISYRSARAPLPEVITLPDGAEASAFTQGADWYAVVTEGNEILIFDRANGELRQTLRIESAE</sequence>
<evidence type="ECO:0000313" key="2">
    <source>
        <dbReference type="EMBL" id="SDF29444.1"/>
    </source>
</evidence>
<dbReference type="AlphaFoldDB" id="A0A1G7JXA3"/>
<feature type="transmembrane region" description="Helical" evidence="1">
    <location>
        <begin position="22"/>
        <end position="47"/>
    </location>
</feature>
<protein>
    <submittedName>
        <fullName evidence="2">Uncharacterized protein</fullName>
    </submittedName>
</protein>
<reference evidence="3" key="1">
    <citation type="submission" date="2016-10" db="EMBL/GenBank/DDBJ databases">
        <authorList>
            <person name="Varghese N."/>
            <person name="Submissions S."/>
        </authorList>
    </citation>
    <scope>NUCLEOTIDE SEQUENCE [LARGE SCALE GENOMIC DNA]</scope>
    <source>
        <strain evidence="3">DSM 10146</strain>
    </source>
</reference>
<organism evidence="2 3">
    <name type="scientific">Salipiger thiooxidans</name>
    <dbReference type="NCBI Taxonomy" id="282683"/>
    <lineage>
        <taxon>Bacteria</taxon>
        <taxon>Pseudomonadati</taxon>
        <taxon>Pseudomonadota</taxon>
        <taxon>Alphaproteobacteria</taxon>
        <taxon>Rhodobacterales</taxon>
        <taxon>Roseobacteraceae</taxon>
        <taxon>Salipiger</taxon>
    </lineage>
</organism>
<evidence type="ECO:0000313" key="3">
    <source>
        <dbReference type="Proteomes" id="UP000198994"/>
    </source>
</evidence>
<dbReference type="EMBL" id="FNAV01000016">
    <property type="protein sequence ID" value="SDF29444.1"/>
    <property type="molecule type" value="Genomic_DNA"/>
</dbReference>
<dbReference type="RefSeq" id="WP_089962817.1">
    <property type="nucleotide sequence ID" value="NZ_FNAV01000016.1"/>
</dbReference>
<keyword evidence="1" id="KW-1133">Transmembrane helix</keyword>
<keyword evidence="1" id="KW-0812">Transmembrane</keyword>
<dbReference type="Pfam" id="PF20082">
    <property type="entry name" value="DUF6476"/>
    <property type="match status" value="1"/>
</dbReference>
<accession>A0A1G7JXA3</accession>
<dbReference type="OrthoDB" id="7872651at2"/>
<name>A0A1G7JXA3_9RHOB</name>
<dbReference type="STRING" id="282683.SAMN04488105_116100"/>
<dbReference type="Proteomes" id="UP000198994">
    <property type="component" value="Unassembled WGS sequence"/>
</dbReference>